<evidence type="ECO:0000313" key="1">
    <source>
        <dbReference type="EMBL" id="CAB4563536.1"/>
    </source>
</evidence>
<proteinExistence type="predicted"/>
<dbReference type="Pfam" id="PF13578">
    <property type="entry name" value="Methyltransf_24"/>
    <property type="match status" value="1"/>
</dbReference>
<accession>A0A6J6DJP3</accession>
<protein>
    <submittedName>
        <fullName evidence="1">Unannotated protein</fullName>
    </submittedName>
</protein>
<organism evidence="1">
    <name type="scientific">freshwater metagenome</name>
    <dbReference type="NCBI Taxonomy" id="449393"/>
    <lineage>
        <taxon>unclassified sequences</taxon>
        <taxon>metagenomes</taxon>
        <taxon>ecological metagenomes</taxon>
    </lineage>
</organism>
<gene>
    <name evidence="1" type="ORF">UFOPK1493_01943</name>
</gene>
<dbReference type="Gene3D" id="3.40.50.150">
    <property type="entry name" value="Vaccinia Virus protein VP39"/>
    <property type="match status" value="1"/>
</dbReference>
<dbReference type="AlphaFoldDB" id="A0A6J6DJP3"/>
<dbReference type="EMBL" id="CAEZSR010000068">
    <property type="protein sequence ID" value="CAB4563536.1"/>
    <property type="molecule type" value="Genomic_DNA"/>
</dbReference>
<dbReference type="InterPro" id="IPR029063">
    <property type="entry name" value="SAM-dependent_MTases_sf"/>
</dbReference>
<name>A0A6J6DJP3_9ZZZZ</name>
<dbReference type="SUPFAM" id="SSF53335">
    <property type="entry name" value="S-adenosyl-L-methionine-dependent methyltransferases"/>
    <property type="match status" value="1"/>
</dbReference>
<reference evidence="1" key="1">
    <citation type="submission" date="2020-05" db="EMBL/GenBank/DDBJ databases">
        <authorList>
            <person name="Chiriac C."/>
            <person name="Salcher M."/>
            <person name="Ghai R."/>
            <person name="Kavagutti S V."/>
        </authorList>
    </citation>
    <scope>NUCLEOTIDE SEQUENCE</scope>
</reference>
<sequence>MVTGFDQVLASVADVEGWMSPDQARRLYDAARTAAPGQRIVEIGSFRGRSMIVLASAAAPGVELVAIDPHAGNDRGPQEIEGYAAEAEDDHAVFNRNLAAAGVADRVRHVRAFSDAALIDVPGAVQVLYVDGAHRYAPARADIRDWGARVEPGGTMLIHDSFSSVGVTLAILRELVWSDQWRYVGRARSMTEYRRDLPPGGRSRLTNAARQLAQLPWFTKNLAIKVLISAKLGFVLQKVTGREPEWPY</sequence>